<organism evidence="3 4">
    <name type="scientific">Ignicoccus islandicus DSM 13165</name>
    <dbReference type="NCBI Taxonomy" id="940295"/>
    <lineage>
        <taxon>Archaea</taxon>
        <taxon>Thermoproteota</taxon>
        <taxon>Thermoprotei</taxon>
        <taxon>Desulfurococcales</taxon>
        <taxon>Desulfurococcaceae</taxon>
        <taxon>Ignicoccus</taxon>
    </lineage>
</organism>
<dbReference type="InterPro" id="IPR014721">
    <property type="entry name" value="Ribsml_uS5_D2-typ_fold_subgr"/>
</dbReference>
<dbReference type="GO" id="GO:0004176">
    <property type="term" value="F:ATP-dependent peptidase activity"/>
    <property type="evidence" value="ECO:0007669"/>
    <property type="project" value="InterPro"/>
</dbReference>
<dbReference type="InterPro" id="IPR020568">
    <property type="entry name" value="Ribosomal_Su5_D2-typ_SF"/>
</dbReference>
<dbReference type="RefSeq" id="WP_075049712.1">
    <property type="nucleotide sequence ID" value="NZ_CP006867.1"/>
</dbReference>
<sequence>MRNRMNFLYTYTLLSLVVLTSIVIATNFTNEVKGCWGYAPAVVGENEGALSILSVDVREGSGRVFIGGPLLGSDFQGSMSGASVAASIISGQPLILHDFSYYLSDIGYNVTINAAGPSGSALAATLALLKLEGFNCTKHVAMTGMVGLAGEVLPVGGVKIKASAVRSYGLVHFLVPVGESVEVKGLIVDEVPSIIDAAKHFGYYLERKSCEVPQRLEASKLVFKSHYEELLKNLNMVIEKIKVKDNELNSTLDQYLRDAKLSANNGNYYAAASYVFTALIKAYARYYKEILTSMSNSSFPQIVASHIHGMNLTNINDRIRDFVNSTLSELEHYTTIEPSNCYSNLWSLEACAAVYSREYRLKNYLINIKDQLHSNVTLDALSNLLALARARAISIELWVNAVNDMSSNKDAPKVNDVVFLAREALQVAYESAKYALGLIPIRGSMASDIGDMVDEAYKAMYNRNYAKVIGMSSLIYETSASTLHGFTNATIVSTTILPELMQRDFCNPTPSFIAYNYYTYVNHLLRTDPESAEALSYSPIFFIHLSEVNSVG</sequence>
<name>A0A0U3FQ56_9CREN</name>
<evidence type="ECO:0000256" key="1">
    <source>
        <dbReference type="ARBA" id="ARBA00004141"/>
    </source>
</evidence>
<evidence type="ECO:0000313" key="4">
    <source>
        <dbReference type="Proteomes" id="UP000060778"/>
    </source>
</evidence>
<reference evidence="3 4" key="1">
    <citation type="submission" date="2013-11" db="EMBL/GenBank/DDBJ databases">
        <title>Comparative genomics of Ignicoccus.</title>
        <authorList>
            <person name="Podar M."/>
        </authorList>
    </citation>
    <scope>NUCLEOTIDE SEQUENCE [LARGE SCALE GENOMIC DNA]</scope>
    <source>
        <strain evidence="3 4">DSM 13165</strain>
    </source>
</reference>
<keyword evidence="4" id="KW-1185">Reference proteome</keyword>
<dbReference type="GO" id="GO:0006508">
    <property type="term" value="P:proteolysis"/>
    <property type="evidence" value="ECO:0007669"/>
    <property type="project" value="InterPro"/>
</dbReference>
<evidence type="ECO:0000259" key="2">
    <source>
        <dbReference type="Pfam" id="PF05362"/>
    </source>
</evidence>
<protein>
    <recommendedName>
        <fullName evidence="2">Lon proteolytic domain-containing protein</fullName>
    </recommendedName>
</protein>
<comment type="subcellular location">
    <subcellularLocation>
        <location evidence="1">Membrane</location>
        <topology evidence="1">Multi-pass membrane protein</topology>
    </subcellularLocation>
</comment>
<dbReference type="EMBL" id="CP006867">
    <property type="protein sequence ID" value="ALU12431.1"/>
    <property type="molecule type" value="Genomic_DNA"/>
</dbReference>
<dbReference type="GO" id="GO:0016020">
    <property type="term" value="C:membrane"/>
    <property type="evidence" value="ECO:0007669"/>
    <property type="project" value="UniProtKB-SubCell"/>
</dbReference>
<dbReference type="PRINTS" id="PR00830">
    <property type="entry name" value="ENDOLAPTASE"/>
</dbReference>
<gene>
    <name evidence="3" type="ORF">EYM_03685</name>
</gene>
<dbReference type="KEGG" id="iis:EYM_03685"/>
<dbReference type="AlphaFoldDB" id="A0A0U3FQ56"/>
<dbReference type="GO" id="GO:0004252">
    <property type="term" value="F:serine-type endopeptidase activity"/>
    <property type="evidence" value="ECO:0007669"/>
    <property type="project" value="InterPro"/>
</dbReference>
<dbReference type="InterPro" id="IPR008269">
    <property type="entry name" value="Lon_proteolytic"/>
</dbReference>
<dbReference type="Gene3D" id="3.30.230.10">
    <property type="match status" value="1"/>
</dbReference>
<feature type="domain" description="Lon proteolytic" evidence="2">
    <location>
        <begin position="115"/>
        <end position="184"/>
    </location>
</feature>
<dbReference type="STRING" id="940295.EYM_03685"/>
<evidence type="ECO:0000313" key="3">
    <source>
        <dbReference type="EMBL" id="ALU12431.1"/>
    </source>
</evidence>
<dbReference type="Proteomes" id="UP000060778">
    <property type="component" value="Chromosome"/>
</dbReference>
<dbReference type="OrthoDB" id="15499at2157"/>
<accession>A0A0U3FQ56</accession>
<dbReference type="Pfam" id="PF05362">
    <property type="entry name" value="Lon_C"/>
    <property type="match status" value="1"/>
</dbReference>
<dbReference type="GeneID" id="30680131"/>
<proteinExistence type="predicted"/>
<dbReference type="SUPFAM" id="SSF54211">
    <property type="entry name" value="Ribosomal protein S5 domain 2-like"/>
    <property type="match status" value="1"/>
</dbReference>